<dbReference type="InterPro" id="IPR001126">
    <property type="entry name" value="UmuC"/>
</dbReference>
<evidence type="ECO:0000313" key="7">
    <source>
        <dbReference type="EMBL" id="OAH98801.1"/>
    </source>
</evidence>
<evidence type="ECO:0000256" key="3">
    <source>
        <dbReference type="ARBA" id="ARBA00023199"/>
    </source>
</evidence>
<evidence type="ECO:0000256" key="2">
    <source>
        <dbReference type="ARBA" id="ARBA00022763"/>
    </source>
</evidence>
<dbReference type="EMBL" id="LUUG01000107">
    <property type="protein sequence ID" value="OAH98801.1"/>
    <property type="molecule type" value="Genomic_DNA"/>
</dbReference>
<dbReference type="Gene3D" id="3.40.1170.60">
    <property type="match status" value="1"/>
</dbReference>
<dbReference type="RefSeq" id="WP_082879788.1">
    <property type="nucleotide sequence ID" value="NZ_LUUG01000107.1"/>
</dbReference>
<name>A0A177LZ84_METMH</name>
<dbReference type="NCBIfam" id="NF002955">
    <property type="entry name" value="PRK03609.1"/>
    <property type="match status" value="1"/>
</dbReference>
<dbReference type="InterPro" id="IPR043128">
    <property type="entry name" value="Rev_trsase/Diguanyl_cyclase"/>
</dbReference>
<gene>
    <name evidence="7" type="ORF">A1332_19975</name>
</gene>
<dbReference type="Pfam" id="PF13438">
    <property type="entry name" value="DUF4113"/>
    <property type="match status" value="1"/>
</dbReference>
<dbReference type="InterPro" id="IPR036775">
    <property type="entry name" value="DNA_pol_Y-fam_lit_finger_sf"/>
</dbReference>
<dbReference type="InterPro" id="IPR025188">
    <property type="entry name" value="DUF4113"/>
</dbReference>
<dbReference type="Gene3D" id="3.30.1490.100">
    <property type="entry name" value="DNA polymerase, Y-family, little finger domain"/>
    <property type="match status" value="1"/>
</dbReference>
<dbReference type="InterPro" id="IPR050116">
    <property type="entry name" value="DNA_polymerase-Y"/>
</dbReference>
<keyword evidence="2" id="KW-0227">DNA damage</keyword>
<dbReference type="InterPro" id="IPR017961">
    <property type="entry name" value="DNA_pol_Y-fam_little_finger"/>
</dbReference>
<proteinExistence type="inferred from homology"/>
<reference evidence="7 8" key="1">
    <citation type="submission" date="2016-03" db="EMBL/GenBank/DDBJ databases">
        <authorList>
            <person name="Ploux O."/>
        </authorList>
    </citation>
    <scope>NUCLEOTIDE SEQUENCE [LARGE SCALE GENOMIC DNA]</scope>
    <source>
        <strain evidence="7 8">R-45363</strain>
    </source>
</reference>
<keyword evidence="4" id="KW-0234">DNA repair</keyword>
<evidence type="ECO:0000259" key="6">
    <source>
        <dbReference type="PROSITE" id="PS50173"/>
    </source>
</evidence>
<dbReference type="Pfam" id="PF00817">
    <property type="entry name" value="IMS"/>
    <property type="match status" value="1"/>
</dbReference>
<dbReference type="AlphaFoldDB" id="A0A177LZ84"/>
<dbReference type="GO" id="GO:0009432">
    <property type="term" value="P:SOS response"/>
    <property type="evidence" value="ECO:0007669"/>
    <property type="project" value="UniProtKB-KW"/>
</dbReference>
<sequence>MTPAPIFAIADCNNFYASCERVFQPKLNGKPVVVLSNNDGCVIARSNEAKALGIKMGAAYFKIEQYAKQEGIAVFSSNYALYGDMSQRVMQILSSFAPRSEVYSIDECFLDFSGMPINLSDYSLEICTIVKQWTGIPISIGIAPTKTLAKLANRLAKNGHSQHGPVLDWRNIEDSDAVLKSIALDDLWGISRRWKDKLNQLGIHNALALKQSDPKQLRQHFGVVMERIVTELNGISCIALEEMPAPKKQILTSRSFGERLTDYDDLRAAVTHFASRSAEKCRQQRLTTHVLTVFIHTSPFDTRNPQYSNSATIAFDRPTNDTAQLIAAAQQGLKRIFRRGFSYQRAGILLPDLWSAHVTQLSLFDSDQSSLRSDQLMAALDDINRKHGKRSVRYASEMLSKRWLMRQQFKSPSYTTNIKELLTVQI</sequence>
<dbReference type="GO" id="GO:0042276">
    <property type="term" value="P:error-prone translesion synthesis"/>
    <property type="evidence" value="ECO:0007669"/>
    <property type="project" value="TreeGrafter"/>
</dbReference>
<keyword evidence="5" id="KW-0742">SOS response</keyword>
<dbReference type="Gene3D" id="3.30.70.270">
    <property type="match status" value="1"/>
</dbReference>
<protein>
    <recommendedName>
        <fullName evidence="6">UmuC domain-containing protein</fullName>
    </recommendedName>
</protein>
<evidence type="ECO:0000256" key="4">
    <source>
        <dbReference type="ARBA" id="ARBA00023204"/>
    </source>
</evidence>
<dbReference type="SUPFAM" id="SSF56672">
    <property type="entry name" value="DNA/RNA polymerases"/>
    <property type="match status" value="1"/>
</dbReference>
<dbReference type="PROSITE" id="PS50173">
    <property type="entry name" value="UMUC"/>
    <property type="match status" value="1"/>
</dbReference>
<accession>A0A177LZ84</accession>
<dbReference type="PANTHER" id="PTHR11076">
    <property type="entry name" value="DNA REPAIR POLYMERASE UMUC / TRANSFERASE FAMILY MEMBER"/>
    <property type="match status" value="1"/>
</dbReference>
<dbReference type="Pfam" id="PF11799">
    <property type="entry name" value="IMS_C"/>
    <property type="match status" value="1"/>
</dbReference>
<dbReference type="SUPFAM" id="SSF100879">
    <property type="entry name" value="Lesion bypass DNA polymerase (Y-family), little finger domain"/>
    <property type="match status" value="1"/>
</dbReference>
<dbReference type="GO" id="GO:0006281">
    <property type="term" value="P:DNA repair"/>
    <property type="evidence" value="ECO:0007669"/>
    <property type="project" value="UniProtKB-KW"/>
</dbReference>
<dbReference type="CDD" id="cd01700">
    <property type="entry name" value="PolY_Pol_V_umuC"/>
    <property type="match status" value="1"/>
</dbReference>
<keyword evidence="3" id="KW-0741">SOS mutagenesis</keyword>
<evidence type="ECO:0000313" key="8">
    <source>
        <dbReference type="Proteomes" id="UP000078090"/>
    </source>
</evidence>
<dbReference type="InterPro" id="IPR043502">
    <property type="entry name" value="DNA/RNA_pol_sf"/>
</dbReference>
<dbReference type="GO" id="GO:0003887">
    <property type="term" value="F:DNA-directed DNA polymerase activity"/>
    <property type="evidence" value="ECO:0007669"/>
    <property type="project" value="TreeGrafter"/>
</dbReference>
<organism evidence="7 8">
    <name type="scientific">Methylomonas methanica</name>
    <dbReference type="NCBI Taxonomy" id="421"/>
    <lineage>
        <taxon>Bacteria</taxon>
        <taxon>Pseudomonadati</taxon>
        <taxon>Pseudomonadota</taxon>
        <taxon>Gammaproteobacteria</taxon>
        <taxon>Methylococcales</taxon>
        <taxon>Methylococcaceae</taxon>
        <taxon>Methylomonas</taxon>
    </lineage>
</organism>
<dbReference type="Gene3D" id="1.10.150.20">
    <property type="entry name" value="5' to 3' exonuclease, C-terminal subdomain"/>
    <property type="match status" value="1"/>
</dbReference>
<dbReference type="OrthoDB" id="9808813at2"/>
<comment type="similarity">
    <text evidence="1">Belongs to the DNA polymerase type-Y family.</text>
</comment>
<feature type="domain" description="UmuC" evidence="6">
    <location>
        <begin position="7"/>
        <end position="191"/>
    </location>
</feature>
<comment type="caution">
    <text evidence="7">The sequence shown here is derived from an EMBL/GenBank/DDBJ whole genome shotgun (WGS) entry which is preliminary data.</text>
</comment>
<dbReference type="GO" id="GO:0005829">
    <property type="term" value="C:cytosol"/>
    <property type="evidence" value="ECO:0007669"/>
    <property type="project" value="TreeGrafter"/>
</dbReference>
<evidence type="ECO:0000256" key="5">
    <source>
        <dbReference type="ARBA" id="ARBA00023236"/>
    </source>
</evidence>
<evidence type="ECO:0000256" key="1">
    <source>
        <dbReference type="ARBA" id="ARBA00010945"/>
    </source>
</evidence>
<dbReference type="PANTHER" id="PTHR11076:SF34">
    <property type="entry name" value="PROTEIN UMUC"/>
    <property type="match status" value="1"/>
</dbReference>
<dbReference type="GO" id="GO:0003684">
    <property type="term" value="F:damaged DNA binding"/>
    <property type="evidence" value="ECO:0007669"/>
    <property type="project" value="InterPro"/>
</dbReference>
<dbReference type="Proteomes" id="UP000078090">
    <property type="component" value="Unassembled WGS sequence"/>
</dbReference>